<keyword evidence="3 5" id="KW-1133">Transmembrane helix</keyword>
<sequence>MPSKPAIGVSAAAAVVVANMIGTGVFTSLGYQVIDIQSPLAVLALWIIGGLVALCGALVYAELGARMPRSGGEYHMLSRIYHPVIGFLAGFISIAVGFAAPVAAAAIAMSSYLTSVLGLNTHGPWMTSIAVIAVMAVTFIHLFPLRTIGLFQILVTTLKVILVLLFILFGFALATPQPISFAYSPAVVPEILSSEFAVSLVYVMYAYSGWNAAIYIASEIHEPRRNLPIALIGGTSAVMLLYTLLNAVFLYSAPISEMAGQTEVGYIAARHIFGETAGVAMSLLIAFGLISTISAMTWAGPRVLQTMGEDYAIFAAFQRANRNGVPYLALLFQFVVVCYLILSSSFEAILIYIGFTLSLSVFLTVIGLFIVRARDQQRPQHYLTWGYPWTPLIFLIITGWMLVFLLWEKPIESIVGLATVLSGLLLYAWNSHLNSRMTRRVAAALTD</sequence>
<evidence type="ECO:0000313" key="6">
    <source>
        <dbReference type="EMBL" id="WPL16432.1"/>
    </source>
</evidence>
<dbReference type="Pfam" id="PF13520">
    <property type="entry name" value="AA_permease_2"/>
    <property type="match status" value="1"/>
</dbReference>
<feature type="transmembrane region" description="Helical" evidence="5">
    <location>
        <begin position="348"/>
        <end position="371"/>
    </location>
</feature>
<evidence type="ECO:0000313" key="7">
    <source>
        <dbReference type="Proteomes" id="UP001432180"/>
    </source>
</evidence>
<dbReference type="InterPro" id="IPR050598">
    <property type="entry name" value="AminoAcid_Transporter"/>
</dbReference>
<gene>
    <name evidence="6" type="primary">steT</name>
    <name evidence="6" type="ORF">Thiowin_01386</name>
</gene>
<feature type="transmembrane region" description="Helical" evidence="5">
    <location>
        <begin position="279"/>
        <end position="304"/>
    </location>
</feature>
<proteinExistence type="predicted"/>
<feature type="transmembrane region" description="Helical" evidence="5">
    <location>
        <begin position="229"/>
        <end position="251"/>
    </location>
</feature>
<evidence type="ECO:0000256" key="3">
    <source>
        <dbReference type="ARBA" id="ARBA00022989"/>
    </source>
</evidence>
<keyword evidence="4 5" id="KW-0472">Membrane</keyword>
<reference evidence="6 7" key="1">
    <citation type="journal article" date="2023" name="Microorganisms">
        <title>Thiorhodovibrio frisius and Trv. litoralis spp. nov., Two Novel Members from a Clade of Fastidious Purple Sulfur Bacteria That Exhibit Unique Red-Shifted Light-Harvesting Capabilities.</title>
        <authorList>
            <person name="Methner A."/>
            <person name="Kuzyk S.B."/>
            <person name="Petersen J."/>
            <person name="Bauer S."/>
            <person name="Brinkmann H."/>
            <person name="Sichau K."/>
            <person name="Wanner G."/>
            <person name="Wolf J."/>
            <person name="Neumann-Schaal M."/>
            <person name="Henke P."/>
            <person name="Tank M."/>
            <person name="Sproer C."/>
            <person name="Bunk B."/>
            <person name="Overmann J."/>
        </authorList>
    </citation>
    <scope>NUCLEOTIDE SEQUENCE [LARGE SCALE GENOMIC DNA]</scope>
    <source>
        <strain evidence="6 7">DSM 6702</strain>
    </source>
</reference>
<feature type="transmembrane region" description="Helical" evidence="5">
    <location>
        <begin position="125"/>
        <end position="143"/>
    </location>
</feature>
<feature type="transmembrane region" description="Helical" evidence="5">
    <location>
        <begin position="383"/>
        <end position="407"/>
    </location>
</feature>
<comment type="subcellular location">
    <subcellularLocation>
        <location evidence="1">Membrane</location>
        <topology evidence="1">Multi-pass membrane protein</topology>
    </subcellularLocation>
</comment>
<feature type="transmembrane region" description="Helical" evidence="5">
    <location>
        <begin position="413"/>
        <end position="430"/>
    </location>
</feature>
<feature type="transmembrane region" description="Helical" evidence="5">
    <location>
        <begin position="40"/>
        <end position="63"/>
    </location>
</feature>
<protein>
    <submittedName>
        <fullName evidence="6">Serine/threonine exchanger SteT</fullName>
    </submittedName>
</protein>
<feature type="transmembrane region" description="Helical" evidence="5">
    <location>
        <begin position="150"/>
        <end position="176"/>
    </location>
</feature>
<organism evidence="6 7">
    <name type="scientific">Thiorhodovibrio winogradskyi</name>
    <dbReference type="NCBI Taxonomy" id="77007"/>
    <lineage>
        <taxon>Bacteria</taxon>
        <taxon>Pseudomonadati</taxon>
        <taxon>Pseudomonadota</taxon>
        <taxon>Gammaproteobacteria</taxon>
        <taxon>Chromatiales</taxon>
        <taxon>Chromatiaceae</taxon>
        <taxon>Thiorhodovibrio</taxon>
    </lineage>
</organism>
<keyword evidence="2 5" id="KW-0812">Transmembrane</keyword>
<dbReference type="Gene3D" id="1.20.1740.10">
    <property type="entry name" value="Amino acid/polyamine transporter I"/>
    <property type="match status" value="1"/>
</dbReference>
<evidence type="ECO:0000256" key="4">
    <source>
        <dbReference type="ARBA" id="ARBA00023136"/>
    </source>
</evidence>
<evidence type="ECO:0000256" key="5">
    <source>
        <dbReference type="SAM" id="Phobius"/>
    </source>
</evidence>
<dbReference type="InterPro" id="IPR002293">
    <property type="entry name" value="AA/rel_permease1"/>
</dbReference>
<dbReference type="PIRSF" id="PIRSF006060">
    <property type="entry name" value="AA_transporter"/>
    <property type="match status" value="1"/>
</dbReference>
<feature type="transmembrane region" description="Helical" evidence="5">
    <location>
        <begin position="196"/>
        <end position="217"/>
    </location>
</feature>
<dbReference type="EMBL" id="CP121472">
    <property type="protein sequence ID" value="WPL16432.1"/>
    <property type="molecule type" value="Genomic_DNA"/>
</dbReference>
<dbReference type="PANTHER" id="PTHR11785:SF512">
    <property type="entry name" value="SOBREMESA, ISOFORM B"/>
    <property type="match status" value="1"/>
</dbReference>
<dbReference type="PANTHER" id="PTHR11785">
    <property type="entry name" value="AMINO ACID TRANSPORTER"/>
    <property type="match status" value="1"/>
</dbReference>
<feature type="transmembrane region" description="Helical" evidence="5">
    <location>
        <begin position="325"/>
        <end position="342"/>
    </location>
</feature>
<keyword evidence="7" id="KW-1185">Reference proteome</keyword>
<feature type="transmembrane region" description="Helical" evidence="5">
    <location>
        <begin position="84"/>
        <end position="113"/>
    </location>
</feature>
<accession>A0ABZ0S7D8</accession>
<evidence type="ECO:0000256" key="1">
    <source>
        <dbReference type="ARBA" id="ARBA00004141"/>
    </source>
</evidence>
<name>A0ABZ0S7D8_9GAMM</name>
<dbReference type="Proteomes" id="UP001432180">
    <property type="component" value="Chromosome"/>
</dbReference>
<evidence type="ECO:0000256" key="2">
    <source>
        <dbReference type="ARBA" id="ARBA00022692"/>
    </source>
</evidence>